<evidence type="ECO:0008006" key="6">
    <source>
        <dbReference type="Google" id="ProtNLM"/>
    </source>
</evidence>
<evidence type="ECO:0000313" key="5">
    <source>
        <dbReference type="Proteomes" id="UP000000305"/>
    </source>
</evidence>
<dbReference type="Proteomes" id="UP000000305">
    <property type="component" value="Unassembled WGS sequence"/>
</dbReference>
<feature type="region of interest" description="Disordered" evidence="3">
    <location>
        <begin position="234"/>
        <end position="260"/>
    </location>
</feature>
<gene>
    <name evidence="4" type="ORF">DAPPUDRAFT_321968</name>
</gene>
<dbReference type="HOGENOM" id="CLU_1070645_0_0_1"/>
<evidence type="ECO:0000256" key="3">
    <source>
        <dbReference type="SAM" id="MobiDB-lite"/>
    </source>
</evidence>
<dbReference type="GO" id="GO:0005524">
    <property type="term" value="F:ATP binding"/>
    <property type="evidence" value="ECO:0007669"/>
    <property type="project" value="UniProtKB-KW"/>
</dbReference>
<evidence type="ECO:0000256" key="1">
    <source>
        <dbReference type="ARBA" id="ARBA00022741"/>
    </source>
</evidence>
<sequence length="260" mass="28834">MTGYMQLYLKLMTGYMQLNPKPEAHDWLHAALPEAHDWLHAALPEAHDWLHAAIVVVHEWLHATELIFRMSGYIGLRAAVPAAHSGNLELQKSALCLEKDVELQQDKANCSELELQIRTLRHKEMDRTEKLRAFVRVRSHQNENVQIEKMSLLKDLSDNSLEVPKTTHSSNNHRNNLGAPDKGSFFTTPLTSRRKSSIPSVEFNFDRSTVSGFISAIFSYGHSGSGKTQTYTIEGGPAGSESAGLIPSSGQRQGGGATFS</sequence>
<dbReference type="InterPro" id="IPR036961">
    <property type="entry name" value="Kinesin_motor_dom_sf"/>
</dbReference>
<keyword evidence="5" id="KW-1185">Reference proteome</keyword>
<dbReference type="Gene3D" id="3.40.850.10">
    <property type="entry name" value="Kinesin motor domain"/>
    <property type="match status" value="1"/>
</dbReference>
<dbReference type="PANTHER" id="PTHR36496:SF3">
    <property type="match status" value="1"/>
</dbReference>
<dbReference type="AlphaFoldDB" id="E9GUR0"/>
<reference evidence="4 5" key="1">
    <citation type="journal article" date="2011" name="Science">
        <title>The ecoresponsive genome of Daphnia pulex.</title>
        <authorList>
            <person name="Colbourne J.K."/>
            <person name="Pfrender M.E."/>
            <person name="Gilbert D."/>
            <person name="Thomas W.K."/>
            <person name="Tucker A."/>
            <person name="Oakley T.H."/>
            <person name="Tokishita S."/>
            <person name="Aerts A."/>
            <person name="Arnold G.J."/>
            <person name="Basu M.K."/>
            <person name="Bauer D.J."/>
            <person name="Caceres C.E."/>
            <person name="Carmel L."/>
            <person name="Casola C."/>
            <person name="Choi J.H."/>
            <person name="Detter J.C."/>
            <person name="Dong Q."/>
            <person name="Dusheyko S."/>
            <person name="Eads B.D."/>
            <person name="Frohlich T."/>
            <person name="Geiler-Samerotte K.A."/>
            <person name="Gerlach D."/>
            <person name="Hatcher P."/>
            <person name="Jogdeo S."/>
            <person name="Krijgsveld J."/>
            <person name="Kriventseva E.V."/>
            <person name="Kultz D."/>
            <person name="Laforsch C."/>
            <person name="Lindquist E."/>
            <person name="Lopez J."/>
            <person name="Manak J.R."/>
            <person name="Muller J."/>
            <person name="Pangilinan J."/>
            <person name="Patwardhan R.P."/>
            <person name="Pitluck S."/>
            <person name="Pritham E.J."/>
            <person name="Rechtsteiner A."/>
            <person name="Rho M."/>
            <person name="Rogozin I.B."/>
            <person name="Sakarya O."/>
            <person name="Salamov A."/>
            <person name="Schaack S."/>
            <person name="Shapiro H."/>
            <person name="Shiga Y."/>
            <person name="Skalitzky C."/>
            <person name="Smith Z."/>
            <person name="Souvorov A."/>
            <person name="Sung W."/>
            <person name="Tang Z."/>
            <person name="Tsuchiya D."/>
            <person name="Tu H."/>
            <person name="Vos H."/>
            <person name="Wang M."/>
            <person name="Wolf Y.I."/>
            <person name="Yamagata H."/>
            <person name="Yamada T."/>
            <person name="Ye Y."/>
            <person name="Shaw J.R."/>
            <person name="Andrews J."/>
            <person name="Crease T.J."/>
            <person name="Tang H."/>
            <person name="Lucas S.M."/>
            <person name="Robertson H.M."/>
            <person name="Bork P."/>
            <person name="Koonin E.V."/>
            <person name="Zdobnov E.M."/>
            <person name="Grigoriev I.V."/>
            <person name="Lynch M."/>
            <person name="Boore J.L."/>
        </authorList>
    </citation>
    <scope>NUCLEOTIDE SEQUENCE [LARGE SCALE GENOMIC DNA]</scope>
</reference>
<keyword evidence="1" id="KW-0547">Nucleotide-binding</keyword>
<dbReference type="SUPFAM" id="SSF52540">
    <property type="entry name" value="P-loop containing nucleoside triphosphate hydrolases"/>
    <property type="match status" value="1"/>
</dbReference>
<protein>
    <recommendedName>
        <fullName evidence="6">Kinesin motor domain-containing protein</fullName>
    </recommendedName>
</protein>
<evidence type="ECO:0000313" key="4">
    <source>
        <dbReference type="EMBL" id="EFX76777.1"/>
    </source>
</evidence>
<dbReference type="InterPro" id="IPR027417">
    <property type="entry name" value="P-loop_NTPase"/>
</dbReference>
<organism evidence="4 5">
    <name type="scientific">Daphnia pulex</name>
    <name type="common">Water flea</name>
    <dbReference type="NCBI Taxonomy" id="6669"/>
    <lineage>
        <taxon>Eukaryota</taxon>
        <taxon>Metazoa</taxon>
        <taxon>Ecdysozoa</taxon>
        <taxon>Arthropoda</taxon>
        <taxon>Crustacea</taxon>
        <taxon>Branchiopoda</taxon>
        <taxon>Diplostraca</taxon>
        <taxon>Cladocera</taxon>
        <taxon>Anomopoda</taxon>
        <taxon>Daphniidae</taxon>
        <taxon>Daphnia</taxon>
    </lineage>
</organism>
<dbReference type="PANTHER" id="PTHR36496">
    <property type="entry name" value="CADHERIN DOMAIN-CONTAINING PROTEIN"/>
    <property type="match status" value="1"/>
</dbReference>
<name>E9GUR0_DAPPU</name>
<keyword evidence="2" id="KW-0067">ATP-binding</keyword>
<feature type="region of interest" description="Disordered" evidence="3">
    <location>
        <begin position="163"/>
        <end position="191"/>
    </location>
</feature>
<dbReference type="EMBL" id="GL732566">
    <property type="protein sequence ID" value="EFX76777.1"/>
    <property type="molecule type" value="Genomic_DNA"/>
</dbReference>
<proteinExistence type="predicted"/>
<accession>E9GUR0</accession>
<dbReference type="InParanoid" id="E9GUR0"/>
<evidence type="ECO:0000256" key="2">
    <source>
        <dbReference type="ARBA" id="ARBA00022840"/>
    </source>
</evidence>
<feature type="compositionally biased region" description="Polar residues" evidence="3">
    <location>
        <begin position="166"/>
        <end position="175"/>
    </location>
</feature>
<dbReference type="PhylomeDB" id="E9GUR0"/>
<dbReference type="KEGG" id="dpx:DAPPUDRAFT_321968"/>